<dbReference type="AlphaFoldDB" id="A0A6J4CY62"/>
<keyword evidence="10 11" id="KW-0472">Membrane</keyword>
<feature type="domain" description="PDZ" evidence="12">
    <location>
        <begin position="100"/>
        <end position="168"/>
    </location>
</feature>
<accession>A0A6J4CY62</accession>
<dbReference type="EC" id="3.4.24.-" evidence="11"/>
<proteinExistence type="inferred from homology"/>
<keyword evidence="9 11" id="KW-0482">Metalloprotease</keyword>
<evidence type="ECO:0000256" key="5">
    <source>
        <dbReference type="ARBA" id="ARBA00022692"/>
    </source>
</evidence>
<keyword evidence="8 11" id="KW-1133">Transmembrane helix</keyword>
<organism evidence="13 14">
    <name type="scientific">Helicobacter suis</name>
    <dbReference type="NCBI Taxonomy" id="104628"/>
    <lineage>
        <taxon>Bacteria</taxon>
        <taxon>Pseudomonadati</taxon>
        <taxon>Campylobacterota</taxon>
        <taxon>Epsilonproteobacteria</taxon>
        <taxon>Campylobacterales</taxon>
        <taxon>Helicobacteraceae</taxon>
        <taxon>Helicobacter</taxon>
    </lineage>
</organism>
<evidence type="ECO:0000256" key="3">
    <source>
        <dbReference type="ARBA" id="ARBA00007931"/>
    </source>
</evidence>
<keyword evidence="6 11" id="KW-0378">Hydrolase</keyword>
<keyword evidence="7 11" id="KW-0862">Zinc</keyword>
<comment type="cofactor">
    <cofactor evidence="1 11">
        <name>Zn(2+)</name>
        <dbReference type="ChEBI" id="CHEBI:29105"/>
    </cofactor>
</comment>
<comment type="similarity">
    <text evidence="3 11">Belongs to the peptidase M50B family.</text>
</comment>
<dbReference type="InterPro" id="IPR036034">
    <property type="entry name" value="PDZ_sf"/>
</dbReference>
<evidence type="ECO:0000256" key="11">
    <source>
        <dbReference type="RuleBase" id="RU362031"/>
    </source>
</evidence>
<evidence type="ECO:0000313" key="14">
    <source>
        <dbReference type="Proteomes" id="UP000317935"/>
    </source>
</evidence>
<evidence type="ECO:0000313" key="13">
    <source>
        <dbReference type="EMBL" id="BCD70034.1"/>
    </source>
</evidence>
<evidence type="ECO:0000259" key="12">
    <source>
        <dbReference type="SMART" id="SM00228"/>
    </source>
</evidence>
<dbReference type="OrthoDB" id="9782003at2"/>
<dbReference type="GO" id="GO:0046872">
    <property type="term" value="F:metal ion binding"/>
    <property type="evidence" value="ECO:0007669"/>
    <property type="project" value="UniProtKB-KW"/>
</dbReference>
<dbReference type="InterPro" id="IPR004387">
    <property type="entry name" value="Pept_M50_Zn"/>
</dbReference>
<dbReference type="RefSeq" id="WP_006564304.1">
    <property type="nucleotide sequence ID" value="NZ_AP019774.1"/>
</dbReference>
<keyword evidence="11" id="KW-0479">Metal-binding</keyword>
<evidence type="ECO:0000256" key="2">
    <source>
        <dbReference type="ARBA" id="ARBA00004141"/>
    </source>
</evidence>
<name>A0A6J4CY62_9HELI</name>
<feature type="transmembrane region" description="Helical" evidence="11">
    <location>
        <begin position="84"/>
        <end position="106"/>
    </location>
</feature>
<sequence length="337" mass="37338">MGILLAIGALAFLIIFHEFGHFCMARLCKVEVEVFSLGFGPKLFIKQHKNTKYCLCLILLGGYVALKQEGEGGYLAKTPIQKSLILLGGPLFNLLLAGLIYLALFLTPSPHLAPIVGSVLPNMPAKQAGLQPKDQILSINHKSIRNWQDLQSAIQQKGSLSLEIKRQNQILHLQALPKEQKSFNAFKEPILIKMLGITPSKQIVMISYPFLEALNRAYKQVQEMIVLTLKGIKKLLIGALPLSEVNSVVGIVDFLSTQSQLQTWSLSVAFISINLGLLNLFPIPLLDGGQLFLLWLETLIQRKISPQTMQLLNALGFAFLLSLMGLGLFNDLTRPKF</sequence>
<dbReference type="GO" id="GO:0006508">
    <property type="term" value="P:proteolysis"/>
    <property type="evidence" value="ECO:0007669"/>
    <property type="project" value="UniProtKB-KW"/>
</dbReference>
<dbReference type="CDD" id="cd06163">
    <property type="entry name" value="S2P-M50_PDZ_RseP-like"/>
    <property type="match status" value="1"/>
</dbReference>
<dbReference type="NCBIfam" id="TIGR00054">
    <property type="entry name" value="RIP metalloprotease RseP"/>
    <property type="match status" value="1"/>
</dbReference>
<dbReference type="EMBL" id="AP019774">
    <property type="protein sequence ID" value="BCD70034.1"/>
    <property type="molecule type" value="Genomic_DNA"/>
</dbReference>
<dbReference type="Proteomes" id="UP000317935">
    <property type="component" value="Chromosome"/>
</dbReference>
<evidence type="ECO:0000256" key="6">
    <source>
        <dbReference type="ARBA" id="ARBA00022801"/>
    </source>
</evidence>
<dbReference type="GO" id="GO:0004222">
    <property type="term" value="F:metalloendopeptidase activity"/>
    <property type="evidence" value="ECO:0007669"/>
    <property type="project" value="InterPro"/>
</dbReference>
<dbReference type="PANTHER" id="PTHR42837:SF2">
    <property type="entry name" value="MEMBRANE METALLOPROTEASE ARASP2, CHLOROPLASTIC-RELATED"/>
    <property type="match status" value="1"/>
</dbReference>
<dbReference type="InterPro" id="IPR001478">
    <property type="entry name" value="PDZ"/>
</dbReference>
<dbReference type="CDD" id="cd23081">
    <property type="entry name" value="cpPDZ_EcRseP-like"/>
    <property type="match status" value="1"/>
</dbReference>
<evidence type="ECO:0000256" key="7">
    <source>
        <dbReference type="ARBA" id="ARBA00022833"/>
    </source>
</evidence>
<dbReference type="Gene3D" id="2.30.42.10">
    <property type="match status" value="1"/>
</dbReference>
<dbReference type="Pfam" id="PF02163">
    <property type="entry name" value="Peptidase_M50"/>
    <property type="match status" value="1"/>
</dbReference>
<dbReference type="SUPFAM" id="SSF50156">
    <property type="entry name" value="PDZ domain-like"/>
    <property type="match status" value="1"/>
</dbReference>
<keyword evidence="5 11" id="KW-0812">Transmembrane</keyword>
<dbReference type="InterPro" id="IPR008915">
    <property type="entry name" value="Peptidase_M50"/>
</dbReference>
<dbReference type="Pfam" id="PF17820">
    <property type="entry name" value="PDZ_6"/>
    <property type="match status" value="1"/>
</dbReference>
<evidence type="ECO:0000256" key="9">
    <source>
        <dbReference type="ARBA" id="ARBA00023049"/>
    </source>
</evidence>
<dbReference type="GO" id="GO:0016020">
    <property type="term" value="C:membrane"/>
    <property type="evidence" value="ECO:0007669"/>
    <property type="project" value="UniProtKB-SubCell"/>
</dbReference>
<dbReference type="InterPro" id="IPR041489">
    <property type="entry name" value="PDZ_6"/>
</dbReference>
<evidence type="ECO:0000256" key="4">
    <source>
        <dbReference type="ARBA" id="ARBA00022670"/>
    </source>
</evidence>
<dbReference type="PANTHER" id="PTHR42837">
    <property type="entry name" value="REGULATOR OF SIGMA-E PROTEASE RSEP"/>
    <property type="match status" value="1"/>
</dbReference>
<keyword evidence="4 13" id="KW-0645">Protease</keyword>
<reference evidence="13 14" key="1">
    <citation type="submission" date="2019-06" db="EMBL/GenBank/DDBJ databases">
        <title>Complete genome sequence of Helicobacter suis SNTW101c.</title>
        <authorList>
            <person name="Rimbara E."/>
            <person name="Suzuki M."/>
            <person name="Matsui H."/>
            <person name="Nakamura M."/>
            <person name="Mori S."/>
            <person name="Shibayama K."/>
        </authorList>
    </citation>
    <scope>NUCLEOTIDE SEQUENCE [LARGE SCALE GENOMIC DNA]</scope>
    <source>
        <strain evidence="13 14">SNTW101c</strain>
    </source>
</reference>
<comment type="subcellular location">
    <subcellularLocation>
        <location evidence="2">Membrane</location>
        <topology evidence="2">Multi-pass membrane protein</topology>
    </subcellularLocation>
</comment>
<gene>
    <name evidence="13" type="primary">rseP</name>
    <name evidence="13" type="ORF">SNTW_06790</name>
</gene>
<dbReference type="SMART" id="SM00228">
    <property type="entry name" value="PDZ"/>
    <property type="match status" value="1"/>
</dbReference>
<feature type="transmembrane region" description="Helical" evidence="11">
    <location>
        <begin position="268"/>
        <end position="296"/>
    </location>
</feature>
<evidence type="ECO:0000256" key="8">
    <source>
        <dbReference type="ARBA" id="ARBA00022989"/>
    </source>
</evidence>
<feature type="transmembrane region" description="Helical" evidence="11">
    <location>
        <begin position="308"/>
        <end position="329"/>
    </location>
</feature>
<evidence type="ECO:0000256" key="10">
    <source>
        <dbReference type="ARBA" id="ARBA00023136"/>
    </source>
</evidence>
<evidence type="ECO:0000256" key="1">
    <source>
        <dbReference type="ARBA" id="ARBA00001947"/>
    </source>
</evidence>
<protein>
    <recommendedName>
        <fullName evidence="11">Zinc metalloprotease</fullName>
        <ecNumber evidence="11">3.4.24.-</ecNumber>
    </recommendedName>
</protein>